<dbReference type="Proteomes" id="UP000029413">
    <property type="component" value="Chromosome 1"/>
</dbReference>
<keyword evidence="2" id="KW-1185">Reference proteome</keyword>
<sequence length="127" mass="13750">MTRKVEVRMPAASFDLLVPETVAETYVDGISNVSMGYPLSKVMLHTIRPPEVQGQPAIEVREAVVRLVIPTGNLLEFAFNILKGAAESKAALASGASTVSAQFQAFLDQFPEFKTVLDEANQPDEKG</sequence>
<dbReference type="KEGG" id="bcen:DM39_1541"/>
<evidence type="ECO:0000313" key="2">
    <source>
        <dbReference type="Proteomes" id="UP000029413"/>
    </source>
</evidence>
<protein>
    <submittedName>
        <fullName evidence="1">Uncharacterized protein</fullName>
    </submittedName>
</protein>
<dbReference type="AlphaFoldDB" id="A0AAN0RNW8"/>
<proteinExistence type="predicted"/>
<accession>A0AAN0RNW8</accession>
<organism evidence="1 2">
    <name type="scientific">Burkholderia cenocepacia</name>
    <dbReference type="NCBI Taxonomy" id="95486"/>
    <lineage>
        <taxon>Bacteria</taxon>
        <taxon>Pseudomonadati</taxon>
        <taxon>Pseudomonadota</taxon>
        <taxon>Betaproteobacteria</taxon>
        <taxon>Burkholderiales</taxon>
        <taxon>Burkholderiaceae</taxon>
        <taxon>Burkholderia</taxon>
        <taxon>Burkholderia cepacia complex</taxon>
    </lineage>
</organism>
<name>A0AAN0RNW8_9BURK</name>
<gene>
    <name evidence="1" type="ORF">DM39_1541</name>
</gene>
<dbReference type="EMBL" id="CP007783">
    <property type="protein sequence ID" value="AIO31124.1"/>
    <property type="molecule type" value="Genomic_DNA"/>
</dbReference>
<reference evidence="1 2" key="1">
    <citation type="submission" date="2014-05" db="EMBL/GenBank/DDBJ databases">
        <authorList>
            <person name="Bishop-Lilly K.A."/>
            <person name="Broomall S.M."/>
            <person name="Chain P.S."/>
            <person name="Chertkov O."/>
            <person name="Coyne S.R."/>
            <person name="Daligault H.E."/>
            <person name="Davenport K.W."/>
            <person name="Erkkila T."/>
            <person name="Frey K.G."/>
            <person name="Gibbons H.S."/>
            <person name="Gu W."/>
            <person name="Jaissle J."/>
            <person name="Johnson S.L."/>
            <person name="Koroleva G.I."/>
            <person name="Ladner J.T."/>
            <person name="Lo C.-C."/>
            <person name="Minogue T.D."/>
            <person name="Munk C."/>
            <person name="Palacios G.F."/>
            <person name="Redden C.L."/>
            <person name="Rosenzweig C.N."/>
            <person name="Scholz M.B."/>
            <person name="Teshima H."/>
            <person name="Xu Y."/>
        </authorList>
    </citation>
    <scope>NUCLEOTIDE SEQUENCE [LARGE SCALE GENOMIC DNA]</scope>
    <source>
        <strain evidence="1 2">DDS 22E-1</strain>
    </source>
</reference>
<evidence type="ECO:0000313" key="1">
    <source>
        <dbReference type="EMBL" id="AIO31124.1"/>
    </source>
</evidence>